<accession>A0A7I9XZK8</accession>
<gene>
    <name evidence="2" type="ORF">MBOT_26160</name>
</gene>
<dbReference type="Gene3D" id="2.40.370.10">
    <property type="entry name" value="AttH-like domain"/>
    <property type="match status" value="1"/>
</dbReference>
<reference evidence="2 3" key="1">
    <citation type="journal article" date="2019" name="Emerg. Microbes Infect.">
        <title>Comprehensive subspecies identification of 175 nontuberculous mycobacteria species based on 7547 genomic profiles.</title>
        <authorList>
            <person name="Matsumoto Y."/>
            <person name="Kinjo T."/>
            <person name="Motooka D."/>
            <person name="Nabeya D."/>
            <person name="Jung N."/>
            <person name="Uechi K."/>
            <person name="Horii T."/>
            <person name="Iida T."/>
            <person name="Fujita J."/>
            <person name="Nakamura S."/>
        </authorList>
    </citation>
    <scope>NUCLEOTIDE SEQUENCE [LARGE SCALE GENOMIC DNA]</scope>
    <source>
        <strain evidence="2 3">JCM 17322</strain>
    </source>
</reference>
<name>A0A7I9XZK8_9MYCO</name>
<comment type="caution">
    <text evidence="2">The sequence shown here is derived from an EMBL/GenBank/DDBJ whole genome shotgun (WGS) entry which is preliminary data.</text>
</comment>
<dbReference type="AlphaFoldDB" id="A0A7I9XZK8"/>
<evidence type="ECO:0000313" key="3">
    <source>
        <dbReference type="Proteomes" id="UP000465361"/>
    </source>
</evidence>
<organism evidence="2 3">
    <name type="scientific">Mycobacterium botniense</name>
    <dbReference type="NCBI Taxonomy" id="84962"/>
    <lineage>
        <taxon>Bacteria</taxon>
        <taxon>Bacillati</taxon>
        <taxon>Actinomycetota</taxon>
        <taxon>Actinomycetes</taxon>
        <taxon>Mycobacteriales</taxon>
        <taxon>Mycobacteriaceae</taxon>
        <taxon>Mycobacterium</taxon>
    </lineage>
</organism>
<sequence>MSDAKITGRWRYPFQLVPGDSLLEFPAAEGEHAGYESDTWFLAGPLDAASGRSFAFLAIVNKNRPGGSVVADFYTMALFDLDTGGYGTYTDYDMPPLSVQPGARPKLRAAAGHLDLRYEGTAGTASWTTCRGGDGELRPFTYRVSLTGVDQTGQPMNLELTVTPTRAPVPVGASAYNGKIACFGQNETYSYFQSSMAMTGTLRWGETRERVAGTSGHVDRQWFPKYAGGGGTGGDPRARSHEWRTISLDNGVDLSIWQQFDRTSRNGRQPFSGITTSYPNPQTPAECVEDVEVTVTSYVRWPDSVRPLIPPPASARYMPDRHLISSATLRLDLAGEPLVAAPAHALPIEYMEGPYHYRGTLRGEPVSGFAFYERSLALYRDWELIDVLNATVADRKTSEPQLNTLIGQMRSLVSSGRRGEALQILQTAIRPILAAPQARSACTQVLDDLIAALSA</sequence>
<dbReference type="Pfam" id="PF07143">
    <property type="entry name" value="CrtC"/>
    <property type="match status" value="1"/>
</dbReference>
<proteinExistence type="predicted"/>
<protein>
    <recommendedName>
        <fullName evidence="1">AttH domain-containing protein</fullName>
    </recommendedName>
</protein>
<dbReference type="Proteomes" id="UP000465361">
    <property type="component" value="Unassembled WGS sequence"/>
</dbReference>
<dbReference type="InterPro" id="IPR023374">
    <property type="entry name" value="AttH-like_dom_sf"/>
</dbReference>
<keyword evidence="3" id="KW-1185">Reference proteome</keyword>
<evidence type="ECO:0000313" key="2">
    <source>
        <dbReference type="EMBL" id="GFG75251.1"/>
    </source>
</evidence>
<dbReference type="InterPro" id="IPR010791">
    <property type="entry name" value="AttH_dom"/>
</dbReference>
<evidence type="ECO:0000259" key="1">
    <source>
        <dbReference type="Pfam" id="PF07143"/>
    </source>
</evidence>
<feature type="domain" description="AttH" evidence="1">
    <location>
        <begin position="40"/>
        <end position="222"/>
    </location>
</feature>
<dbReference type="SUPFAM" id="SSF159245">
    <property type="entry name" value="AttH-like"/>
    <property type="match status" value="1"/>
</dbReference>
<dbReference type="EMBL" id="BLKW01000004">
    <property type="protein sequence ID" value="GFG75251.1"/>
    <property type="molecule type" value="Genomic_DNA"/>
</dbReference>